<evidence type="ECO:0000313" key="3">
    <source>
        <dbReference type="Proteomes" id="UP000265520"/>
    </source>
</evidence>
<proteinExistence type="predicted"/>
<reference evidence="2 3" key="1">
    <citation type="journal article" date="2018" name="Front. Plant Sci.">
        <title>Red Clover (Trifolium pratense) and Zigzag Clover (T. medium) - A Picture of Genomic Similarities and Differences.</title>
        <authorList>
            <person name="Dluhosova J."/>
            <person name="Istvanek J."/>
            <person name="Nedelnik J."/>
            <person name="Repkova J."/>
        </authorList>
    </citation>
    <scope>NUCLEOTIDE SEQUENCE [LARGE SCALE GENOMIC DNA]</scope>
    <source>
        <strain evidence="3">cv. 10/8</strain>
        <tissue evidence="2">Leaf</tissue>
    </source>
</reference>
<dbReference type="Proteomes" id="UP000265520">
    <property type="component" value="Unassembled WGS sequence"/>
</dbReference>
<organism evidence="2 3">
    <name type="scientific">Trifolium medium</name>
    <dbReference type="NCBI Taxonomy" id="97028"/>
    <lineage>
        <taxon>Eukaryota</taxon>
        <taxon>Viridiplantae</taxon>
        <taxon>Streptophyta</taxon>
        <taxon>Embryophyta</taxon>
        <taxon>Tracheophyta</taxon>
        <taxon>Spermatophyta</taxon>
        <taxon>Magnoliopsida</taxon>
        <taxon>eudicotyledons</taxon>
        <taxon>Gunneridae</taxon>
        <taxon>Pentapetalae</taxon>
        <taxon>rosids</taxon>
        <taxon>fabids</taxon>
        <taxon>Fabales</taxon>
        <taxon>Fabaceae</taxon>
        <taxon>Papilionoideae</taxon>
        <taxon>50 kb inversion clade</taxon>
        <taxon>NPAAA clade</taxon>
        <taxon>Hologalegina</taxon>
        <taxon>IRL clade</taxon>
        <taxon>Trifolieae</taxon>
        <taxon>Trifolium</taxon>
    </lineage>
</organism>
<name>A0A392SQ14_9FABA</name>
<feature type="non-terminal residue" evidence="2">
    <location>
        <position position="38"/>
    </location>
</feature>
<dbReference type="AlphaFoldDB" id="A0A392SQ14"/>
<sequence length="38" mass="4196">MWHNVAFDNWLILSTAAAVGSSDCDIPTMMEEGLWGLL</sequence>
<comment type="caution">
    <text evidence="2">The sequence shown here is derived from an EMBL/GenBank/DDBJ whole genome shotgun (WGS) entry which is preliminary data.</text>
</comment>
<protein>
    <submittedName>
        <fullName evidence="2">Uncharacterized protein</fullName>
    </submittedName>
</protein>
<evidence type="ECO:0000256" key="1">
    <source>
        <dbReference type="SAM" id="SignalP"/>
    </source>
</evidence>
<dbReference type="EMBL" id="LXQA010424801">
    <property type="protein sequence ID" value="MCI50968.1"/>
    <property type="molecule type" value="Genomic_DNA"/>
</dbReference>
<feature type="chain" id="PRO_5017425539" evidence="1">
    <location>
        <begin position="18"/>
        <end position="38"/>
    </location>
</feature>
<evidence type="ECO:0000313" key="2">
    <source>
        <dbReference type="EMBL" id="MCI50968.1"/>
    </source>
</evidence>
<feature type="signal peptide" evidence="1">
    <location>
        <begin position="1"/>
        <end position="17"/>
    </location>
</feature>
<keyword evidence="3" id="KW-1185">Reference proteome</keyword>
<keyword evidence="1" id="KW-0732">Signal</keyword>
<accession>A0A392SQ14</accession>